<dbReference type="EMBL" id="NRSJ01000018">
    <property type="protein sequence ID" value="MBK1705115.1"/>
    <property type="molecule type" value="Genomic_DNA"/>
</dbReference>
<evidence type="ECO:0000313" key="1">
    <source>
        <dbReference type="EMBL" id="MBK1705115.1"/>
    </source>
</evidence>
<proteinExistence type="predicted"/>
<gene>
    <name evidence="1" type="ORF">CKO40_11325</name>
</gene>
<reference evidence="1" key="1">
    <citation type="submission" date="2017-08" db="EMBL/GenBank/DDBJ databases">
        <authorList>
            <person name="Imhoff J.F."/>
            <person name="Rahn T."/>
            <person name="Kuenzel S."/>
            <person name="Neulinger S.C."/>
        </authorList>
    </citation>
    <scope>NUCLEOTIDE SEQUENCE</scope>
    <source>
        <strain evidence="1">DSM 11080</strain>
    </source>
</reference>
<sequence length="105" mass="12031">MDAMLERMRRAGVQLVHRTGRLVVESERPLSDDQLAFIREHKADLLAAIPEHRPLHPHEVQRITAWLDRIGERDLAVRAEVLELADQDPVQRVAWLRSSAEVAEA</sequence>
<protein>
    <recommendedName>
        <fullName evidence="3">TubC N-terminal docking domain-containing protein</fullName>
    </recommendedName>
</protein>
<dbReference type="AlphaFoldDB" id="A0AAJ0U5D7"/>
<organism evidence="1 2">
    <name type="scientific">Halochromatium glycolicum</name>
    <dbReference type="NCBI Taxonomy" id="85075"/>
    <lineage>
        <taxon>Bacteria</taxon>
        <taxon>Pseudomonadati</taxon>
        <taxon>Pseudomonadota</taxon>
        <taxon>Gammaproteobacteria</taxon>
        <taxon>Chromatiales</taxon>
        <taxon>Chromatiaceae</taxon>
        <taxon>Halochromatium</taxon>
    </lineage>
</organism>
<evidence type="ECO:0000313" key="2">
    <source>
        <dbReference type="Proteomes" id="UP001296776"/>
    </source>
</evidence>
<keyword evidence="2" id="KW-1185">Reference proteome</keyword>
<accession>A0AAJ0U5D7</accession>
<dbReference type="Proteomes" id="UP001296776">
    <property type="component" value="Unassembled WGS sequence"/>
</dbReference>
<reference evidence="1" key="2">
    <citation type="journal article" date="2020" name="Microorganisms">
        <title>Osmotic Adaptation and Compatible Solute Biosynthesis of Phototrophic Bacteria as Revealed from Genome Analyses.</title>
        <authorList>
            <person name="Imhoff J.F."/>
            <person name="Rahn T."/>
            <person name="Kunzel S."/>
            <person name="Keller A."/>
            <person name="Neulinger S.C."/>
        </authorList>
    </citation>
    <scope>NUCLEOTIDE SEQUENCE</scope>
    <source>
        <strain evidence="1">DSM 11080</strain>
    </source>
</reference>
<name>A0AAJ0U5D7_9GAMM</name>
<comment type="caution">
    <text evidence="1">The sequence shown here is derived from an EMBL/GenBank/DDBJ whole genome shotgun (WGS) entry which is preliminary data.</text>
</comment>
<evidence type="ECO:0008006" key="3">
    <source>
        <dbReference type="Google" id="ProtNLM"/>
    </source>
</evidence>